<sequence length="1388" mass="151609">MKSKGYDVQQEAEKQKADQKDAMKHNGENGTSVKKQKQASLNVTDAGDSEAKEQHVNVVSSHNFSKSQALKSEPGIDTAEFTDLSVKVTSNGTSVKDDEQGEDDGSRGCCGRQKKTKQPTIGIFQLFRYANPVDILMMVFGTLGAMITGCAQPFNMLQFGEAVNVFIRNMEPVNASIGSNQTYAQRVNDDIQPLIINFVMTGVVALVAAYMGVSLWTWAGERQIKRIRKLFFRGVMRQDIGWFDTHEVGELNSRFSDDMHKIQEGLGDKVPVFIQWTCTWLFAYGVAFYSGWKLALAVIAFSPLFVLVAATVARRMRTMAVKELKAYAKAGAVAEQALRAVRTVQAFQGQEKEHKKYEDNLVFAKKVGTRKGFVLGLGSGLFWTIIYVAFAVSFYYGVILIQSEGMDPGNVLVVFFGVLIGSMSLGHAFPNLESFTNARAAALKVFEIIDLRPVIDIFSTAGEKPSTLKGVIEFKDVQFRYPARPEVPVLRGLCLTVQPGETVALVGASGCGKSTTVQLLQRFYDPEGGQVAVDGHNIKDLNLRWLRDQIGVVNQEPVLFADTIAENIRYGNPDATDEEIKSASIKANSHNFIMALPLGYSTMVGERGAQLSGGQKQRIAIARALVKNPRILLLDEATSALDHESEAVVQSALEKAQEGRTTIVIAHRLSTVRNADKIVTISHGKKMEEGSHQELMERNGLYAQLVNLQLMAEEETGDSDIKIVEDDEVVLEESGELDVKPEGKIVPVYRAISSESGKLVRHPSGRQATLHVKAVTTVDHKGKAEEDDEEKAEQEEEPASAKRLIKLNAPEWPLVLVGTILCVILGLSQPAFAFIFSDFLRVFAIEDEQEQRDQAAILAGIMAAIGVSLSILRATSSYCFGKAGAALTARLRSLVFSSMLKQDMSYFDHRDNQVGALSTKLAKDAAMVQGATGSKVGTALEAFSTIVAALVVAFVSGWKLTFVILAFLPIMILAGKIQGRVIAGSAKSEKSQLQEAGKICSEAVDNIRTVVSLNREDVFIRKLENLITSTSSAGKRTAQVFGVTYGLSVSIQYFAFAAAFAYGTVLVGDGEMEFYQIFRVFTAIIMGGSSVGRNASFGLDYTKARVAAGRLFAIIDKIPLIDINKAGKKLEKYTGRVELSNVEFHYPTRETVRVLNGLSLGVEPGETLALVGSSGCGKSTVLQLLQRFYDTDSGAVLADGQDLKEMDLRWFRKQLGIVSQEPTLFDDSIAANIAYGDNSRQVPMDEIIAAARAANIHDFIRNLPLAYETNVGDKGTQMSGGQKQRIAIARALVRKPTVLLLDEATSALDSESERVVQDALDKAREGRTCIVIAHRLSTVQNADRIAVISEGRVQEMGSHSELVSREGAYYRLLQAQNTGGRRPSSQQL</sequence>
<dbReference type="Pfam" id="PF00664">
    <property type="entry name" value="ABC_membrane"/>
    <property type="match status" value="2"/>
</dbReference>
<accession>A0AAN9GIQ2</accession>
<feature type="region of interest" description="Disordered" evidence="13">
    <location>
        <begin position="91"/>
        <end position="113"/>
    </location>
</feature>
<dbReference type="PROSITE" id="PS00211">
    <property type="entry name" value="ABC_TRANSPORTER_1"/>
    <property type="match status" value="2"/>
</dbReference>
<dbReference type="CDD" id="cd18578">
    <property type="entry name" value="ABC_6TM_Pgp_ABCB1_D2_like"/>
    <property type="match status" value="1"/>
</dbReference>
<dbReference type="GO" id="GO:0090374">
    <property type="term" value="P:oligopeptide export from mitochondrion"/>
    <property type="evidence" value="ECO:0007669"/>
    <property type="project" value="TreeGrafter"/>
</dbReference>
<feature type="transmembrane region" description="Helical" evidence="14">
    <location>
        <begin position="135"/>
        <end position="154"/>
    </location>
</feature>
<keyword evidence="9" id="KW-1278">Translocase</keyword>
<dbReference type="EMBL" id="JBAMIC010000003">
    <property type="protein sequence ID" value="KAK7109399.1"/>
    <property type="molecule type" value="Genomic_DNA"/>
</dbReference>
<dbReference type="InterPro" id="IPR003439">
    <property type="entry name" value="ABC_transporter-like_ATP-bd"/>
</dbReference>
<dbReference type="GO" id="GO:0015421">
    <property type="term" value="F:ABC-type oligopeptide transporter activity"/>
    <property type="evidence" value="ECO:0007669"/>
    <property type="project" value="TreeGrafter"/>
</dbReference>
<dbReference type="InterPro" id="IPR017871">
    <property type="entry name" value="ABC_transporter-like_CS"/>
</dbReference>
<dbReference type="GO" id="GO:0016887">
    <property type="term" value="F:ATP hydrolysis activity"/>
    <property type="evidence" value="ECO:0007669"/>
    <property type="project" value="InterPro"/>
</dbReference>
<feature type="domain" description="ABC transmembrane type-1" evidence="16">
    <location>
        <begin position="139"/>
        <end position="437"/>
    </location>
</feature>
<dbReference type="InterPro" id="IPR003593">
    <property type="entry name" value="AAA+_ATPase"/>
</dbReference>
<dbReference type="InterPro" id="IPR011527">
    <property type="entry name" value="ABC1_TM_dom"/>
</dbReference>
<feature type="region of interest" description="Disordered" evidence="13">
    <location>
        <begin position="778"/>
        <end position="799"/>
    </location>
</feature>
<feature type="domain" description="ABC transporter" evidence="15">
    <location>
        <begin position="472"/>
        <end position="708"/>
    </location>
</feature>
<evidence type="ECO:0000256" key="11">
    <source>
        <dbReference type="ARBA" id="ARBA00023136"/>
    </source>
</evidence>
<feature type="transmembrane region" description="Helical" evidence="14">
    <location>
        <begin position="855"/>
        <end position="872"/>
    </location>
</feature>
<comment type="subcellular location">
    <subcellularLocation>
        <location evidence="1">Membrane</location>
        <topology evidence="1">Multi-pass membrane protein</topology>
    </subcellularLocation>
</comment>
<feature type="transmembrane region" description="Helical" evidence="14">
    <location>
        <begin position="812"/>
        <end position="835"/>
    </location>
</feature>
<evidence type="ECO:0000256" key="5">
    <source>
        <dbReference type="ARBA" id="ARBA00022692"/>
    </source>
</evidence>
<dbReference type="Gene3D" id="1.20.1560.10">
    <property type="entry name" value="ABC transporter type 1, transmembrane domain"/>
    <property type="match status" value="1"/>
</dbReference>
<reference evidence="17 18" key="1">
    <citation type="submission" date="2024-02" db="EMBL/GenBank/DDBJ databases">
        <title>Chromosome-scale genome assembly of the rough periwinkle Littorina saxatilis.</title>
        <authorList>
            <person name="De Jode A."/>
            <person name="Faria R."/>
            <person name="Formenti G."/>
            <person name="Sims Y."/>
            <person name="Smith T.P."/>
            <person name="Tracey A."/>
            <person name="Wood J.M.D."/>
            <person name="Zagrodzka Z.B."/>
            <person name="Johannesson K."/>
            <person name="Butlin R.K."/>
            <person name="Leder E.H."/>
        </authorList>
    </citation>
    <scope>NUCLEOTIDE SEQUENCE [LARGE SCALE GENOMIC DNA]</scope>
    <source>
        <strain evidence="17">Snail1</strain>
        <tissue evidence="17">Muscle</tissue>
    </source>
</reference>
<dbReference type="PROSITE" id="PS50929">
    <property type="entry name" value="ABC_TM1F"/>
    <property type="match status" value="2"/>
</dbReference>
<protein>
    <recommendedName>
        <fullName evidence="3">ABC-type xenobiotic transporter</fullName>
        <ecNumber evidence="3">7.6.2.2</ecNumber>
    </recommendedName>
</protein>
<dbReference type="PROSITE" id="PS50893">
    <property type="entry name" value="ABC_TRANSPORTER_2"/>
    <property type="match status" value="2"/>
</dbReference>
<feature type="compositionally biased region" description="Polar residues" evidence="13">
    <location>
        <begin position="28"/>
        <end position="43"/>
    </location>
</feature>
<evidence type="ECO:0000313" key="17">
    <source>
        <dbReference type="EMBL" id="KAK7109399.1"/>
    </source>
</evidence>
<evidence type="ECO:0000256" key="2">
    <source>
        <dbReference type="ARBA" id="ARBA00007577"/>
    </source>
</evidence>
<comment type="caution">
    <text evidence="17">The sequence shown here is derived from an EMBL/GenBank/DDBJ whole genome shotgun (WGS) entry which is preliminary data.</text>
</comment>
<dbReference type="FunFam" id="1.20.1560.10:FF:000009">
    <property type="entry name" value="ABC transporter B family member 1"/>
    <property type="match status" value="1"/>
</dbReference>
<evidence type="ECO:0000256" key="9">
    <source>
        <dbReference type="ARBA" id="ARBA00022967"/>
    </source>
</evidence>
<proteinExistence type="inferred from homology"/>
<feature type="compositionally biased region" description="Basic and acidic residues" evidence="13">
    <location>
        <begin position="11"/>
        <end position="27"/>
    </location>
</feature>
<evidence type="ECO:0000256" key="3">
    <source>
        <dbReference type="ARBA" id="ARBA00012191"/>
    </source>
</evidence>
<feature type="transmembrane region" description="Helical" evidence="14">
    <location>
        <begin position="270"/>
        <end position="288"/>
    </location>
</feature>
<dbReference type="GO" id="GO:0005524">
    <property type="term" value="F:ATP binding"/>
    <property type="evidence" value="ECO:0007669"/>
    <property type="project" value="UniProtKB-KW"/>
</dbReference>
<dbReference type="SUPFAM" id="SSF52540">
    <property type="entry name" value="P-loop containing nucleoside triphosphate hydrolases"/>
    <property type="match status" value="2"/>
</dbReference>
<dbReference type="PANTHER" id="PTHR43394">
    <property type="entry name" value="ATP-DEPENDENT PERMEASE MDL1, MITOCHONDRIAL"/>
    <property type="match status" value="1"/>
</dbReference>
<keyword evidence="18" id="KW-1185">Reference proteome</keyword>
<dbReference type="Proteomes" id="UP001374579">
    <property type="component" value="Unassembled WGS sequence"/>
</dbReference>
<dbReference type="PANTHER" id="PTHR43394:SF27">
    <property type="entry name" value="ATP-DEPENDENT TRANSLOCASE ABCB1-LIKE"/>
    <property type="match status" value="1"/>
</dbReference>
<feature type="region of interest" description="Disordered" evidence="13">
    <location>
        <begin position="1"/>
        <end position="72"/>
    </location>
</feature>
<dbReference type="Pfam" id="PF00005">
    <property type="entry name" value="ABC_tran"/>
    <property type="match status" value="2"/>
</dbReference>
<keyword evidence="6" id="KW-0677">Repeat</keyword>
<evidence type="ECO:0000256" key="1">
    <source>
        <dbReference type="ARBA" id="ARBA00004141"/>
    </source>
</evidence>
<keyword evidence="12" id="KW-0325">Glycoprotein</keyword>
<dbReference type="InterPro" id="IPR036640">
    <property type="entry name" value="ABC1_TM_sf"/>
</dbReference>
<keyword evidence="4" id="KW-0813">Transport</keyword>
<feature type="domain" description="ABC transporter" evidence="15">
    <location>
        <begin position="1137"/>
        <end position="1375"/>
    </location>
</feature>
<evidence type="ECO:0000256" key="12">
    <source>
        <dbReference type="ARBA" id="ARBA00023180"/>
    </source>
</evidence>
<dbReference type="SMART" id="SM00382">
    <property type="entry name" value="AAA"/>
    <property type="match status" value="2"/>
</dbReference>
<feature type="transmembrane region" description="Helical" evidence="14">
    <location>
        <begin position="411"/>
        <end position="429"/>
    </location>
</feature>
<feature type="transmembrane region" description="Helical" evidence="14">
    <location>
        <begin position="194"/>
        <end position="219"/>
    </location>
</feature>
<dbReference type="Gene3D" id="3.40.50.300">
    <property type="entry name" value="P-loop containing nucleotide triphosphate hydrolases"/>
    <property type="match status" value="2"/>
</dbReference>
<feature type="transmembrane region" description="Helical" evidence="14">
    <location>
        <begin position="936"/>
        <end position="956"/>
    </location>
</feature>
<feature type="compositionally biased region" description="Polar residues" evidence="13">
    <location>
        <begin position="57"/>
        <end position="70"/>
    </location>
</feature>
<evidence type="ECO:0000259" key="15">
    <source>
        <dbReference type="PROSITE" id="PS50893"/>
    </source>
</evidence>
<evidence type="ECO:0000259" key="16">
    <source>
        <dbReference type="PROSITE" id="PS50929"/>
    </source>
</evidence>
<keyword evidence="11 14" id="KW-0472">Membrane</keyword>
<dbReference type="CDD" id="cd03249">
    <property type="entry name" value="ABC_MTABC3_MDL1_MDL2"/>
    <property type="match status" value="2"/>
</dbReference>
<dbReference type="FunFam" id="3.40.50.300:FF:000302">
    <property type="entry name" value="ATP-binding cassette subfamily B member 5"/>
    <property type="match status" value="1"/>
</dbReference>
<comment type="similarity">
    <text evidence="2">Belongs to the ABC transporter superfamily. ABCB family. Multidrug resistance exporter (TC 3.A.1.201) subfamily.</text>
</comment>
<feature type="transmembrane region" description="Helical" evidence="14">
    <location>
        <begin position="294"/>
        <end position="313"/>
    </location>
</feature>
<evidence type="ECO:0000256" key="13">
    <source>
        <dbReference type="SAM" id="MobiDB-lite"/>
    </source>
</evidence>
<evidence type="ECO:0000256" key="8">
    <source>
        <dbReference type="ARBA" id="ARBA00022840"/>
    </source>
</evidence>
<feature type="transmembrane region" description="Helical" evidence="14">
    <location>
        <begin position="1040"/>
        <end position="1062"/>
    </location>
</feature>
<dbReference type="CDD" id="cd18577">
    <property type="entry name" value="ABC_6TM_Pgp_ABCB1_D1_like"/>
    <property type="match status" value="1"/>
</dbReference>
<evidence type="ECO:0000256" key="14">
    <source>
        <dbReference type="SAM" id="Phobius"/>
    </source>
</evidence>
<evidence type="ECO:0000256" key="4">
    <source>
        <dbReference type="ARBA" id="ARBA00022448"/>
    </source>
</evidence>
<dbReference type="GO" id="GO:0008559">
    <property type="term" value="F:ABC-type xenobiotic transporter activity"/>
    <property type="evidence" value="ECO:0007669"/>
    <property type="project" value="UniProtKB-EC"/>
</dbReference>
<evidence type="ECO:0000313" key="18">
    <source>
        <dbReference type="Proteomes" id="UP001374579"/>
    </source>
</evidence>
<keyword evidence="8" id="KW-0067">ATP-binding</keyword>
<keyword evidence="10 14" id="KW-1133">Transmembrane helix</keyword>
<feature type="domain" description="ABC transmembrane type-1" evidence="16">
    <location>
        <begin position="816"/>
        <end position="1093"/>
    </location>
</feature>
<keyword evidence="5 14" id="KW-0812">Transmembrane</keyword>
<organism evidence="17 18">
    <name type="scientific">Littorina saxatilis</name>
    <dbReference type="NCBI Taxonomy" id="31220"/>
    <lineage>
        <taxon>Eukaryota</taxon>
        <taxon>Metazoa</taxon>
        <taxon>Spiralia</taxon>
        <taxon>Lophotrochozoa</taxon>
        <taxon>Mollusca</taxon>
        <taxon>Gastropoda</taxon>
        <taxon>Caenogastropoda</taxon>
        <taxon>Littorinimorpha</taxon>
        <taxon>Littorinoidea</taxon>
        <taxon>Littorinidae</taxon>
        <taxon>Littorina</taxon>
    </lineage>
</organism>
<dbReference type="InterPro" id="IPR027417">
    <property type="entry name" value="P-loop_NTPase"/>
</dbReference>
<gene>
    <name evidence="17" type="ORF">V1264_013447</name>
</gene>
<keyword evidence="7" id="KW-0547">Nucleotide-binding</keyword>
<dbReference type="FunFam" id="1.20.1560.10:FF:000018">
    <property type="entry name" value="ATP-binding cassette subfamily B member 11"/>
    <property type="match status" value="1"/>
</dbReference>
<dbReference type="SUPFAM" id="SSF90123">
    <property type="entry name" value="ABC transporter transmembrane region"/>
    <property type="match status" value="2"/>
</dbReference>
<evidence type="ECO:0000256" key="10">
    <source>
        <dbReference type="ARBA" id="ARBA00022989"/>
    </source>
</evidence>
<dbReference type="EC" id="7.6.2.2" evidence="3"/>
<feature type="transmembrane region" description="Helical" evidence="14">
    <location>
        <begin position="373"/>
        <end position="399"/>
    </location>
</feature>
<evidence type="ECO:0000256" key="6">
    <source>
        <dbReference type="ARBA" id="ARBA00022737"/>
    </source>
</evidence>
<feature type="transmembrane region" description="Helical" evidence="14">
    <location>
        <begin position="962"/>
        <end position="983"/>
    </location>
</feature>
<dbReference type="GO" id="GO:0005743">
    <property type="term" value="C:mitochondrial inner membrane"/>
    <property type="evidence" value="ECO:0007669"/>
    <property type="project" value="TreeGrafter"/>
</dbReference>
<dbReference type="FunFam" id="3.40.50.300:FF:000479">
    <property type="entry name" value="Multidrug resistance protein 1A"/>
    <property type="match status" value="1"/>
</dbReference>
<feature type="compositionally biased region" description="Acidic residues" evidence="13">
    <location>
        <begin position="785"/>
        <end position="798"/>
    </location>
</feature>
<name>A0AAN9GIQ2_9CAEN</name>
<dbReference type="InterPro" id="IPR039421">
    <property type="entry name" value="Type_1_exporter"/>
</dbReference>
<evidence type="ECO:0000256" key="7">
    <source>
        <dbReference type="ARBA" id="ARBA00022741"/>
    </source>
</evidence>